<name>L0NE51_9HYPH</name>
<proteinExistence type="predicted"/>
<feature type="region of interest" description="Disordered" evidence="1">
    <location>
        <begin position="1"/>
        <end position="21"/>
    </location>
</feature>
<gene>
    <name evidence="2" type="ORF">NT26_1357</name>
</gene>
<keyword evidence="3" id="KW-1185">Reference proteome</keyword>
<dbReference type="KEGG" id="rht:NT26_1357"/>
<organism evidence="2 3">
    <name type="scientific">Pseudorhizobium banfieldiae</name>
    <dbReference type="NCBI Taxonomy" id="1125847"/>
    <lineage>
        <taxon>Bacteria</taxon>
        <taxon>Pseudomonadati</taxon>
        <taxon>Pseudomonadota</taxon>
        <taxon>Alphaproteobacteria</taxon>
        <taxon>Hyphomicrobiales</taxon>
        <taxon>Rhizobiaceae</taxon>
        <taxon>Rhizobium/Agrobacterium group</taxon>
        <taxon>Pseudorhizobium</taxon>
    </lineage>
</organism>
<dbReference type="RefSeq" id="WP_152338586.1">
    <property type="nucleotide sequence ID" value="NZ_FO082820.1"/>
</dbReference>
<evidence type="ECO:0000313" key="2">
    <source>
        <dbReference type="EMBL" id="CCF19081.1"/>
    </source>
</evidence>
<dbReference type="STRING" id="1125847.NT26_1357"/>
<evidence type="ECO:0000313" key="3">
    <source>
        <dbReference type="Proteomes" id="UP000010792"/>
    </source>
</evidence>
<evidence type="ECO:0000256" key="1">
    <source>
        <dbReference type="SAM" id="MobiDB-lite"/>
    </source>
</evidence>
<accession>L0NE51</accession>
<dbReference type="OrthoDB" id="8456069at2"/>
<sequence>MTQQFTHAGIMPVKPMEPESTGITNQERMVIDMLVGAWNAFCELPMEHGDDQVEFRHGIHRLQEKILARPTRRSLKAEVRRVSIR</sequence>
<dbReference type="EMBL" id="FO082820">
    <property type="protein sequence ID" value="CCF19081.1"/>
    <property type="molecule type" value="Genomic_DNA"/>
</dbReference>
<protein>
    <submittedName>
        <fullName evidence="2">Uncharacterized protein</fullName>
    </submittedName>
</protein>
<dbReference type="Proteomes" id="UP000010792">
    <property type="component" value="Chromosome"/>
</dbReference>
<dbReference type="AlphaFoldDB" id="L0NE51"/>
<reference evidence="2 3" key="1">
    <citation type="journal article" date="2013" name="Genome Biol. Evol.">
        <title>Life in an arsenic-containing gold mine: genome and physiology of the autotrophic arsenite-oxidizing bacterium rhizobium sp. NT-26.</title>
        <authorList>
            <person name="Andres J."/>
            <person name="Arsene-Ploetze F."/>
            <person name="Barbe V."/>
            <person name="Brochier-Armanet C."/>
            <person name="Cleiss-Arnold J."/>
            <person name="Coppee J.Y."/>
            <person name="Dillies M.A."/>
            <person name="Geist"/>
            <person name="L"/>
            <person name="Joublin A."/>
            <person name="Koechler S."/>
            <person name="Lassalle F."/>
            <person name="Marchal M."/>
            <person name="Medigue C."/>
            <person name="Muller D."/>
            <person name="Nesme X."/>
            <person name="Plewniak F."/>
            <person name="Proux C."/>
            <person name="Ramirez-Bahena M.H."/>
            <person name="Schenowitz C."/>
            <person name="Sismeiro O."/>
            <person name="Vallenet D."/>
            <person name="Santini J.M."/>
            <person name="Bertin P.N."/>
        </authorList>
    </citation>
    <scope>NUCLEOTIDE SEQUENCE [LARGE SCALE GENOMIC DNA]</scope>
    <source>
        <strain evidence="2 3">NT-26</strain>
    </source>
</reference>